<dbReference type="InterPro" id="IPR050238">
    <property type="entry name" value="DNA_Rep/Repair_Clamp_Loader"/>
</dbReference>
<keyword evidence="3" id="KW-1185">Reference proteome</keyword>
<dbReference type="PANTHER" id="PTHR11669:SF8">
    <property type="entry name" value="DNA POLYMERASE III SUBUNIT DELTA"/>
    <property type="match status" value="1"/>
</dbReference>
<evidence type="ECO:0000313" key="3">
    <source>
        <dbReference type="Proteomes" id="UP000538147"/>
    </source>
</evidence>
<proteinExistence type="predicted"/>
<sequence length="317" mass="33246">MELIGHEAATAAFKQAVASGRPHHGWLLTGPPGIGKASFAEAAAIWLLAGAPEGRGFSAAAASQAANFVREGSHPDFRRLVRTSDDKGKLRTVIRVDEVRAMQAVLAQTPSLAAWRVVLVDSADEMNLNAANSLLKHLEEPPAQTIFLLVSHAPGRLLPTIRSRCRLLRMKPLADAEVARVLDDIADGLDESDRDALVRMAGGAPGRALAMAEPGVAALEASMMQLAQLPVAEAEAAALALARSLAGKTAAGRYAAFLSRAPTLLAEAARTQSGPRLAQTIEDWHAATTLAASAGPLTLDPLTVSHDIARRIARLGS</sequence>
<keyword evidence="2" id="KW-0808">Transferase</keyword>
<evidence type="ECO:0000313" key="2">
    <source>
        <dbReference type="EMBL" id="MBB6226035.1"/>
    </source>
</evidence>
<dbReference type="Proteomes" id="UP000538147">
    <property type="component" value="Unassembled WGS sequence"/>
</dbReference>
<comment type="caution">
    <text evidence="2">The sequence shown here is derived from an EMBL/GenBank/DDBJ whole genome shotgun (WGS) entry which is preliminary data.</text>
</comment>
<dbReference type="PANTHER" id="PTHR11669">
    <property type="entry name" value="REPLICATION FACTOR C / DNA POLYMERASE III GAMMA-TAU SUBUNIT"/>
    <property type="match status" value="1"/>
</dbReference>
<dbReference type="RefSeq" id="WP_184193926.1">
    <property type="nucleotide sequence ID" value="NZ_BMOX01000034.1"/>
</dbReference>
<gene>
    <name evidence="2" type="ORF">FHS79_000186</name>
</gene>
<dbReference type="InterPro" id="IPR027417">
    <property type="entry name" value="P-loop_NTPase"/>
</dbReference>
<dbReference type="GO" id="GO:0003887">
    <property type="term" value="F:DNA-directed DNA polymerase activity"/>
    <property type="evidence" value="ECO:0007669"/>
    <property type="project" value="UniProtKB-EC"/>
</dbReference>
<organism evidence="2 3">
    <name type="scientific">Polymorphobacter multimanifer</name>
    <dbReference type="NCBI Taxonomy" id="1070431"/>
    <lineage>
        <taxon>Bacteria</taxon>
        <taxon>Pseudomonadati</taxon>
        <taxon>Pseudomonadota</taxon>
        <taxon>Alphaproteobacteria</taxon>
        <taxon>Sphingomonadales</taxon>
        <taxon>Sphingosinicellaceae</taxon>
        <taxon>Polymorphobacter</taxon>
    </lineage>
</organism>
<dbReference type="Pfam" id="PF13177">
    <property type="entry name" value="DNA_pol3_delta2"/>
    <property type="match status" value="1"/>
</dbReference>
<keyword evidence="2" id="KW-0548">Nucleotidyltransferase</keyword>
<dbReference type="AlphaFoldDB" id="A0A841L854"/>
<evidence type="ECO:0000259" key="1">
    <source>
        <dbReference type="SMART" id="SM00382"/>
    </source>
</evidence>
<dbReference type="SMART" id="SM00382">
    <property type="entry name" value="AAA"/>
    <property type="match status" value="1"/>
</dbReference>
<dbReference type="GO" id="GO:0009360">
    <property type="term" value="C:DNA polymerase III complex"/>
    <property type="evidence" value="ECO:0007669"/>
    <property type="project" value="TreeGrafter"/>
</dbReference>
<dbReference type="SUPFAM" id="SSF52540">
    <property type="entry name" value="P-loop containing nucleoside triphosphate hydrolases"/>
    <property type="match status" value="1"/>
</dbReference>
<dbReference type="EMBL" id="JACIIV010000001">
    <property type="protein sequence ID" value="MBB6226035.1"/>
    <property type="molecule type" value="Genomic_DNA"/>
</dbReference>
<dbReference type="GO" id="GO:0006261">
    <property type="term" value="P:DNA-templated DNA replication"/>
    <property type="evidence" value="ECO:0007669"/>
    <property type="project" value="TreeGrafter"/>
</dbReference>
<dbReference type="NCBIfam" id="NF005677">
    <property type="entry name" value="PRK07471.1"/>
    <property type="match status" value="1"/>
</dbReference>
<accession>A0A841L854</accession>
<dbReference type="InterPro" id="IPR003593">
    <property type="entry name" value="AAA+_ATPase"/>
</dbReference>
<dbReference type="EC" id="2.7.7.7" evidence="2"/>
<dbReference type="Gene3D" id="3.40.50.300">
    <property type="entry name" value="P-loop containing nucleotide triphosphate hydrolases"/>
    <property type="match status" value="1"/>
</dbReference>
<protein>
    <submittedName>
        <fullName evidence="2">DNA polymerase-3 subunit delta</fullName>
        <ecNumber evidence="2">2.7.7.7</ecNumber>
    </submittedName>
</protein>
<feature type="domain" description="AAA+ ATPase" evidence="1">
    <location>
        <begin position="22"/>
        <end position="173"/>
    </location>
</feature>
<name>A0A841L854_9SPHN</name>
<reference evidence="2 3" key="1">
    <citation type="submission" date="2020-08" db="EMBL/GenBank/DDBJ databases">
        <title>Genomic Encyclopedia of Type Strains, Phase IV (KMG-IV): sequencing the most valuable type-strain genomes for metagenomic binning, comparative biology and taxonomic classification.</title>
        <authorList>
            <person name="Goeker M."/>
        </authorList>
    </citation>
    <scope>NUCLEOTIDE SEQUENCE [LARGE SCALE GENOMIC DNA]</scope>
    <source>
        <strain evidence="2 3">DSM 102189</strain>
    </source>
</reference>